<feature type="transmembrane region" description="Helical" evidence="8">
    <location>
        <begin position="377"/>
        <end position="396"/>
    </location>
</feature>
<feature type="transmembrane region" description="Helical" evidence="8">
    <location>
        <begin position="408"/>
        <end position="431"/>
    </location>
</feature>
<dbReference type="InterPro" id="IPR049829">
    <property type="entry name" value="MptA/B-like"/>
</dbReference>
<name>A0A563EG67_9PSEU</name>
<keyword evidence="6 8" id="KW-0472">Membrane</keyword>
<comment type="similarity">
    <text evidence="7">Belongs to the MptA/B family.</text>
</comment>
<accession>A0A563EG67</accession>
<evidence type="ECO:0000256" key="1">
    <source>
        <dbReference type="ARBA" id="ARBA00004141"/>
    </source>
</evidence>
<keyword evidence="3" id="KW-0808">Transferase</keyword>
<feature type="transmembrane region" description="Helical" evidence="8">
    <location>
        <begin position="319"/>
        <end position="340"/>
    </location>
</feature>
<feature type="transmembrane region" description="Helical" evidence="8">
    <location>
        <begin position="230"/>
        <end position="247"/>
    </location>
</feature>
<comment type="subcellular location">
    <subcellularLocation>
        <location evidence="1">Membrane</location>
        <topology evidence="1">Multi-pass membrane protein</topology>
    </subcellularLocation>
</comment>
<evidence type="ECO:0000256" key="2">
    <source>
        <dbReference type="ARBA" id="ARBA00022676"/>
    </source>
</evidence>
<feature type="transmembrane region" description="Helical" evidence="8">
    <location>
        <begin position="437"/>
        <end position="463"/>
    </location>
</feature>
<dbReference type="RefSeq" id="WP_146360776.1">
    <property type="nucleotide sequence ID" value="NZ_VOBR01000051.1"/>
</dbReference>
<keyword evidence="4 8" id="KW-0812">Transmembrane</keyword>
<organism evidence="9 10">
    <name type="scientific">Lentzea tibetensis</name>
    <dbReference type="NCBI Taxonomy" id="2591470"/>
    <lineage>
        <taxon>Bacteria</taxon>
        <taxon>Bacillati</taxon>
        <taxon>Actinomycetota</taxon>
        <taxon>Actinomycetes</taxon>
        <taxon>Pseudonocardiales</taxon>
        <taxon>Pseudonocardiaceae</taxon>
        <taxon>Lentzea</taxon>
    </lineage>
</organism>
<reference evidence="9 10" key="1">
    <citation type="submission" date="2019-07" db="EMBL/GenBank/DDBJ databases">
        <title>Lentzea xizangensis sp. nov., isolated from Qinghai-Tibetan Plateau Soils.</title>
        <authorList>
            <person name="Huang J."/>
        </authorList>
    </citation>
    <scope>NUCLEOTIDE SEQUENCE [LARGE SCALE GENOMIC DNA]</scope>
    <source>
        <strain evidence="9 10">FXJ1.1311</strain>
    </source>
</reference>
<protein>
    <submittedName>
        <fullName evidence="9">DUF2029 domain-containing protein</fullName>
    </submittedName>
</protein>
<evidence type="ECO:0000256" key="3">
    <source>
        <dbReference type="ARBA" id="ARBA00022679"/>
    </source>
</evidence>
<gene>
    <name evidence="9" type="ORF">FKR81_41255</name>
</gene>
<evidence type="ECO:0000313" key="10">
    <source>
        <dbReference type="Proteomes" id="UP000316639"/>
    </source>
</evidence>
<feature type="transmembrane region" description="Helical" evidence="8">
    <location>
        <begin position="275"/>
        <end position="299"/>
    </location>
</feature>
<dbReference type="Proteomes" id="UP000316639">
    <property type="component" value="Unassembled WGS sequence"/>
</dbReference>
<feature type="transmembrane region" description="Helical" evidence="8">
    <location>
        <begin position="107"/>
        <end position="129"/>
    </location>
</feature>
<evidence type="ECO:0000256" key="8">
    <source>
        <dbReference type="SAM" id="Phobius"/>
    </source>
</evidence>
<dbReference type="AlphaFoldDB" id="A0A563EG67"/>
<evidence type="ECO:0000256" key="7">
    <source>
        <dbReference type="ARBA" id="ARBA00043987"/>
    </source>
</evidence>
<feature type="transmembrane region" description="Helical" evidence="8">
    <location>
        <begin position="195"/>
        <end position="218"/>
    </location>
</feature>
<comment type="caution">
    <text evidence="9">The sequence shown here is derived from an EMBL/GenBank/DDBJ whole genome shotgun (WGS) entry which is preliminary data.</text>
</comment>
<keyword evidence="2" id="KW-0328">Glycosyltransferase</keyword>
<evidence type="ECO:0000256" key="5">
    <source>
        <dbReference type="ARBA" id="ARBA00022989"/>
    </source>
</evidence>
<dbReference type="GO" id="GO:0016758">
    <property type="term" value="F:hexosyltransferase activity"/>
    <property type="evidence" value="ECO:0007669"/>
    <property type="project" value="InterPro"/>
</dbReference>
<keyword evidence="5 8" id="KW-1133">Transmembrane helix</keyword>
<keyword evidence="10" id="KW-1185">Reference proteome</keyword>
<sequence length="503" mass="53524">MATTPSLPRTSAEVAQEAQHPLAPANAYAIPIRTTMLGLLGVALVALGGTGAGATLKRDPLIADTTLSWIRYGHGHDLATMILYLGLGLVIWAWIRLGRLIRWGQVSTFAVLVAIAAWTLPLLFAPPLFSKDIYSYLAQGQLALTGFDPYAIGPAVLQSTLSENVSWVWQHTPAPYGPLFILVAKAVVWATNASVVGGVVAMRLVLAGGLVLLCWALPGLARHLGGRADVALWLAAANPLILIHLIGGAHNDMLMVGLMAAGVLLVLDRRHVLGFALVALAFSVKATAVVVIPFLVWVWAARLDGDQRKRFKKAVGGGAVVFVGVFVACTLVAGVSLGWIPALRSSSMIINWLSIPSAIGDFVRMVVNWFVRVDGGIFLGVARALGSILLLWIAWKQWRAAKDGGPEAIRRAAITMLAVALLSPATLPWYFSWPLALAAGLAWTTGGLVVISLASVFLLLVTFPNGDTALYSWGFLTFALAVSIVAARSLVRPDPFGLSSRYE</sequence>
<proteinExistence type="inferred from homology"/>
<feature type="transmembrane region" description="Helical" evidence="8">
    <location>
        <begin position="76"/>
        <end position="95"/>
    </location>
</feature>
<evidence type="ECO:0000313" key="9">
    <source>
        <dbReference type="EMBL" id="TWP44498.1"/>
    </source>
</evidence>
<evidence type="ECO:0000256" key="6">
    <source>
        <dbReference type="ARBA" id="ARBA00023136"/>
    </source>
</evidence>
<dbReference type="OrthoDB" id="5242303at2"/>
<feature type="transmembrane region" description="Helical" evidence="8">
    <location>
        <begin position="470"/>
        <end position="491"/>
    </location>
</feature>
<dbReference type="GO" id="GO:0005886">
    <property type="term" value="C:plasma membrane"/>
    <property type="evidence" value="ECO:0007669"/>
    <property type="project" value="UniProtKB-SubCell"/>
</dbReference>
<feature type="transmembrane region" description="Helical" evidence="8">
    <location>
        <begin position="36"/>
        <end position="56"/>
    </location>
</feature>
<dbReference type="Pfam" id="PF26314">
    <property type="entry name" value="MptA_B_family"/>
    <property type="match status" value="1"/>
</dbReference>
<evidence type="ECO:0000256" key="4">
    <source>
        <dbReference type="ARBA" id="ARBA00022692"/>
    </source>
</evidence>
<dbReference type="NCBIfam" id="NF038066">
    <property type="entry name" value="MptB"/>
    <property type="match status" value="1"/>
</dbReference>
<dbReference type="EMBL" id="VOBR01000051">
    <property type="protein sequence ID" value="TWP44498.1"/>
    <property type="molecule type" value="Genomic_DNA"/>
</dbReference>